<dbReference type="InterPro" id="IPR038566">
    <property type="entry name" value="Mediator_Med6_sf"/>
</dbReference>
<evidence type="ECO:0000256" key="2">
    <source>
        <dbReference type="ARBA" id="ARBA00007526"/>
    </source>
</evidence>
<keyword evidence="8 11" id="KW-0539">Nucleus</keyword>
<dbReference type="FunFam" id="3.10.450.580:FF:000004">
    <property type="entry name" value="Mediator of RNA polymerase II transcription subunit 6"/>
    <property type="match status" value="1"/>
</dbReference>
<organism evidence="13 14">
    <name type="scientific">Lodderomyces elongisporus (strain ATCC 11503 / CBS 2605 / JCM 1781 / NBRC 1676 / NRRL YB-4239)</name>
    <name type="common">Yeast</name>
    <name type="synonym">Saccharomyces elongisporus</name>
    <dbReference type="NCBI Taxonomy" id="379508"/>
    <lineage>
        <taxon>Eukaryota</taxon>
        <taxon>Fungi</taxon>
        <taxon>Dikarya</taxon>
        <taxon>Ascomycota</taxon>
        <taxon>Saccharomycotina</taxon>
        <taxon>Pichiomycetes</taxon>
        <taxon>Debaryomycetaceae</taxon>
        <taxon>Candida/Lodderomyces clade</taxon>
        <taxon>Lodderomyces</taxon>
    </lineage>
</organism>
<accession>A5DZD7</accession>
<sequence length="291" mass="32364">MEALDEIQWKSPEFIQTRGLNTTNVLEYFSLSPFYDRTSNNQVLMMQFQYQQVQIPPRMTFHQYFQNRLQEMTGVEFVIALVREPDFWIIRKQRRISPTSTNTLQDYYIVGANVYQAPRIYDVLLSRMLASVLALKKSAKTMNEMTSYHISDGGHSFNNSIHGGEADKLASNISLNSLEPQPMQPNSETPAPFKESPGLESSAINTVSPNLAQAQNQPSSTNSTTATATATATNGGAANNTISFSSSTFDALLGEVTKEKDIEEAIYLKDKPLYGPGSIVDQLGVRTNIVD</sequence>
<dbReference type="Gene3D" id="3.10.450.580">
    <property type="entry name" value="Mediator complex, subunit Med6"/>
    <property type="match status" value="1"/>
</dbReference>
<comment type="function">
    <text evidence="9">Component of the Mediator complex, a coactivator involved in the regulated transcription of nearly all RNA polymerase II-dependent genes. Mediator functions as a bridge to convey information from gene-specific regulatory proteins to the basal RNA polymerase II transcription machinery. Mediator is recruited to promoters by direct interactions with regulatory proteins and serves as a scaffold for the assembly of a functional preinitiation complex with RNA polymerase II and the general transcription factors.</text>
</comment>
<proteinExistence type="inferred from homology"/>
<dbReference type="OrthoDB" id="344220at2759"/>
<dbReference type="InterPro" id="IPR016612">
    <property type="entry name" value="Mediator_Med6_fun"/>
</dbReference>
<evidence type="ECO:0000313" key="14">
    <source>
        <dbReference type="Proteomes" id="UP000001996"/>
    </source>
</evidence>
<dbReference type="eggNOG" id="KOG3169">
    <property type="taxonomic scope" value="Eukaryota"/>
</dbReference>
<evidence type="ECO:0000256" key="3">
    <source>
        <dbReference type="ARBA" id="ARBA00011837"/>
    </source>
</evidence>
<feature type="region of interest" description="Disordered" evidence="12">
    <location>
        <begin position="177"/>
        <end position="203"/>
    </location>
</feature>
<dbReference type="GeneID" id="5232937"/>
<dbReference type="EMBL" id="CH981526">
    <property type="protein sequence ID" value="EDK44545.1"/>
    <property type="molecule type" value="Genomic_DNA"/>
</dbReference>
<comment type="subunit">
    <text evidence="3 11">Component of the Mediator complex.</text>
</comment>
<dbReference type="GO" id="GO:0006357">
    <property type="term" value="P:regulation of transcription by RNA polymerase II"/>
    <property type="evidence" value="ECO:0007669"/>
    <property type="project" value="InterPro"/>
</dbReference>
<evidence type="ECO:0000256" key="5">
    <source>
        <dbReference type="ARBA" id="ARBA00023015"/>
    </source>
</evidence>
<dbReference type="HOGENOM" id="CLU_077754_0_1_1"/>
<dbReference type="Proteomes" id="UP000001996">
    <property type="component" value="Unassembled WGS sequence"/>
</dbReference>
<evidence type="ECO:0000256" key="6">
    <source>
        <dbReference type="ARBA" id="ARBA00023159"/>
    </source>
</evidence>
<dbReference type="InParanoid" id="A5DZD7"/>
<gene>
    <name evidence="13" type="ORF">LELG_02724</name>
</gene>
<dbReference type="AlphaFoldDB" id="A5DZD7"/>
<dbReference type="GO" id="GO:0003712">
    <property type="term" value="F:transcription coregulator activity"/>
    <property type="evidence" value="ECO:0007669"/>
    <property type="project" value="InterPro"/>
</dbReference>
<evidence type="ECO:0000256" key="1">
    <source>
        <dbReference type="ARBA" id="ARBA00004123"/>
    </source>
</evidence>
<evidence type="ECO:0000256" key="8">
    <source>
        <dbReference type="ARBA" id="ARBA00023242"/>
    </source>
</evidence>
<keyword evidence="5 11" id="KW-0805">Transcription regulation</keyword>
<dbReference type="KEGG" id="lel:PVL30_003568"/>
<evidence type="ECO:0000256" key="10">
    <source>
        <dbReference type="ARBA" id="ARBA00031259"/>
    </source>
</evidence>
<comment type="subcellular location">
    <subcellularLocation>
        <location evidence="1 11">Nucleus</location>
    </subcellularLocation>
</comment>
<keyword evidence="6 11" id="KW-0010">Activator</keyword>
<dbReference type="InterPro" id="IPR007018">
    <property type="entry name" value="Mediator_Med6"/>
</dbReference>
<keyword evidence="7 11" id="KW-0804">Transcription</keyword>
<dbReference type="VEuPathDB" id="FungiDB:LELG_02724"/>
<protein>
    <recommendedName>
        <fullName evidence="4 11">Mediator of RNA polymerase II transcription subunit 6</fullName>
    </recommendedName>
    <alternativeName>
        <fullName evidence="10 11">Mediator complex subunit 6</fullName>
    </alternativeName>
</protein>
<dbReference type="FunCoup" id="A5DZD7">
    <property type="interactions" value="793"/>
</dbReference>
<dbReference type="PIRSF" id="PIRSF013286">
    <property type="entry name" value="MED6_fungi"/>
    <property type="match status" value="1"/>
</dbReference>
<feature type="compositionally biased region" description="Polar residues" evidence="12">
    <location>
        <begin position="177"/>
        <end position="189"/>
    </location>
</feature>
<evidence type="ECO:0000256" key="11">
    <source>
        <dbReference type="PIRNR" id="PIRNR013286"/>
    </source>
</evidence>
<dbReference type="OMA" id="MQPNSET"/>
<keyword evidence="14" id="KW-1185">Reference proteome</keyword>
<evidence type="ECO:0000256" key="4">
    <source>
        <dbReference type="ARBA" id="ARBA00020634"/>
    </source>
</evidence>
<name>A5DZD7_LODEL</name>
<evidence type="ECO:0000256" key="7">
    <source>
        <dbReference type="ARBA" id="ARBA00023163"/>
    </source>
</evidence>
<dbReference type="STRING" id="379508.A5DZD7"/>
<dbReference type="PANTHER" id="PTHR13104">
    <property type="entry name" value="MED-6-RELATED"/>
    <property type="match status" value="1"/>
</dbReference>
<evidence type="ECO:0000256" key="12">
    <source>
        <dbReference type="SAM" id="MobiDB-lite"/>
    </source>
</evidence>
<comment type="similarity">
    <text evidence="2 11">Belongs to the Mediator complex subunit 6 family.</text>
</comment>
<dbReference type="GO" id="GO:0016592">
    <property type="term" value="C:mediator complex"/>
    <property type="evidence" value="ECO:0007669"/>
    <property type="project" value="InterPro"/>
</dbReference>
<dbReference type="Pfam" id="PF04934">
    <property type="entry name" value="Med6"/>
    <property type="match status" value="1"/>
</dbReference>
<evidence type="ECO:0000313" key="13">
    <source>
        <dbReference type="EMBL" id="EDK44545.1"/>
    </source>
</evidence>
<reference evidence="13 14" key="1">
    <citation type="journal article" date="2009" name="Nature">
        <title>Evolution of pathogenicity and sexual reproduction in eight Candida genomes.</title>
        <authorList>
            <person name="Butler G."/>
            <person name="Rasmussen M.D."/>
            <person name="Lin M.F."/>
            <person name="Santos M.A."/>
            <person name="Sakthikumar S."/>
            <person name="Munro C.A."/>
            <person name="Rheinbay E."/>
            <person name="Grabherr M."/>
            <person name="Forche A."/>
            <person name="Reedy J.L."/>
            <person name="Agrafioti I."/>
            <person name="Arnaud M.B."/>
            <person name="Bates S."/>
            <person name="Brown A.J."/>
            <person name="Brunke S."/>
            <person name="Costanzo M.C."/>
            <person name="Fitzpatrick D.A."/>
            <person name="de Groot P.W."/>
            <person name="Harris D."/>
            <person name="Hoyer L.L."/>
            <person name="Hube B."/>
            <person name="Klis F.M."/>
            <person name="Kodira C."/>
            <person name="Lennard N."/>
            <person name="Logue M.E."/>
            <person name="Martin R."/>
            <person name="Neiman A.M."/>
            <person name="Nikolaou E."/>
            <person name="Quail M.A."/>
            <person name="Quinn J."/>
            <person name="Santos M.C."/>
            <person name="Schmitzberger F.F."/>
            <person name="Sherlock G."/>
            <person name="Shah P."/>
            <person name="Silverstein K.A."/>
            <person name="Skrzypek M.S."/>
            <person name="Soll D."/>
            <person name="Staggs R."/>
            <person name="Stansfield I."/>
            <person name="Stumpf M.P."/>
            <person name="Sudbery P.E."/>
            <person name="Srikantha T."/>
            <person name="Zeng Q."/>
            <person name="Berman J."/>
            <person name="Berriman M."/>
            <person name="Heitman J."/>
            <person name="Gow N.A."/>
            <person name="Lorenz M.C."/>
            <person name="Birren B.W."/>
            <person name="Kellis M."/>
            <person name="Cuomo C.A."/>
        </authorList>
    </citation>
    <scope>NUCLEOTIDE SEQUENCE [LARGE SCALE GENOMIC DNA]</scope>
    <source>
        <strain evidence="14">ATCC 11503 / BCRC 21390 / CBS 2605 / JCM 1781 / NBRC 1676 / NRRL YB-4239</strain>
    </source>
</reference>
<evidence type="ECO:0000256" key="9">
    <source>
        <dbReference type="ARBA" id="ARBA00025687"/>
    </source>
</evidence>